<dbReference type="RefSeq" id="WP_310808362.1">
    <property type="nucleotide sequence ID" value="NZ_JAVLSH010000012.1"/>
</dbReference>
<protein>
    <recommendedName>
        <fullName evidence="3">DUF2934 domain-containing protein</fullName>
    </recommendedName>
</protein>
<organism evidence="1 2">
    <name type="scientific">Rhizobium redzepovicii</name>
    <dbReference type="NCBI Taxonomy" id="2867518"/>
    <lineage>
        <taxon>Bacteria</taxon>
        <taxon>Pseudomonadati</taxon>
        <taxon>Pseudomonadota</taxon>
        <taxon>Alphaproteobacteria</taxon>
        <taxon>Hyphomicrobiales</taxon>
        <taxon>Rhizobiaceae</taxon>
        <taxon>Rhizobium/Agrobacterium group</taxon>
        <taxon>Rhizobium</taxon>
    </lineage>
</organism>
<comment type="caution">
    <text evidence="1">The sequence shown here is derived from an EMBL/GenBank/DDBJ whole genome shotgun (WGS) entry which is preliminary data.</text>
</comment>
<proteinExistence type="predicted"/>
<name>A0AAW8P704_9HYPH</name>
<keyword evidence="2" id="KW-1185">Reference proteome</keyword>
<dbReference type="Proteomes" id="UP001269402">
    <property type="component" value="Unassembled WGS sequence"/>
</dbReference>
<evidence type="ECO:0000313" key="2">
    <source>
        <dbReference type="Proteomes" id="UP001269402"/>
    </source>
</evidence>
<sequence length="104" mass="11670">MDGKKEIADRVIARWRKDRGFVLDGDPHYMRLVELWIEGEISGAEMRQRYAQFLADRAGERAGRAEPAALPIGLDPVGLWRSDGAFQRVDADPPAAAEEFLDTD</sequence>
<dbReference type="AlphaFoldDB" id="A0AAW8P704"/>
<reference evidence="2" key="1">
    <citation type="submission" date="2023-07" db="EMBL/GenBank/DDBJ databases">
        <title>Genomic characterization of faba bean (Vicia faba) microsymbionts in Mexican soils.</title>
        <authorList>
            <person name="Rivera Orduna F.N."/>
            <person name="Guevara-Luna J."/>
            <person name="Yan J."/>
            <person name="Arroyo-Herrera I."/>
            <person name="Li Y."/>
            <person name="Vasquez-Murrieta M.S."/>
            <person name="Wang E.T."/>
        </authorList>
    </citation>
    <scope>NUCLEOTIDE SEQUENCE [LARGE SCALE GENOMIC DNA]</scope>
    <source>
        <strain evidence="2">CH6</strain>
    </source>
</reference>
<dbReference type="EMBL" id="JAVLSH010000012">
    <property type="protein sequence ID" value="MDR9762761.1"/>
    <property type="molecule type" value="Genomic_DNA"/>
</dbReference>
<evidence type="ECO:0000313" key="1">
    <source>
        <dbReference type="EMBL" id="MDR9762761.1"/>
    </source>
</evidence>
<accession>A0AAW8P704</accession>
<gene>
    <name evidence="1" type="ORF">RJJ37_24480</name>
</gene>
<evidence type="ECO:0008006" key="3">
    <source>
        <dbReference type="Google" id="ProtNLM"/>
    </source>
</evidence>